<dbReference type="HOGENOM" id="CLU_2978987_0_0_1"/>
<accession>E3R0L8</accession>
<protein>
    <submittedName>
        <fullName evidence="1">Uncharacterized protein</fullName>
    </submittedName>
</protein>
<gene>
    <name evidence="1" type="ORF">GLRG_11802</name>
</gene>
<reference evidence="2" key="1">
    <citation type="journal article" date="2012" name="Nat. Genet.">
        <title>Lifestyle transitions in plant pathogenic Colletotrichum fungi deciphered by genome and transcriptome analyses.</title>
        <authorList>
            <person name="O'Connell R.J."/>
            <person name="Thon M.R."/>
            <person name="Hacquard S."/>
            <person name="Amyotte S.G."/>
            <person name="Kleemann J."/>
            <person name="Torres M.F."/>
            <person name="Damm U."/>
            <person name="Buiate E.A."/>
            <person name="Epstein L."/>
            <person name="Alkan N."/>
            <person name="Altmueller J."/>
            <person name="Alvarado-Balderrama L."/>
            <person name="Bauser C.A."/>
            <person name="Becker C."/>
            <person name="Birren B.W."/>
            <person name="Chen Z."/>
            <person name="Choi J."/>
            <person name="Crouch J.A."/>
            <person name="Duvick J.P."/>
            <person name="Farman M.A."/>
            <person name="Gan P."/>
            <person name="Heiman D."/>
            <person name="Henrissat B."/>
            <person name="Howard R.J."/>
            <person name="Kabbage M."/>
            <person name="Koch C."/>
            <person name="Kracher B."/>
            <person name="Kubo Y."/>
            <person name="Law A.D."/>
            <person name="Lebrun M.-H."/>
            <person name="Lee Y.-H."/>
            <person name="Miyara I."/>
            <person name="Moore N."/>
            <person name="Neumann U."/>
            <person name="Nordstroem K."/>
            <person name="Panaccione D.G."/>
            <person name="Panstruga R."/>
            <person name="Place M."/>
            <person name="Proctor R.H."/>
            <person name="Prusky D."/>
            <person name="Rech G."/>
            <person name="Reinhardt R."/>
            <person name="Rollins J.A."/>
            <person name="Rounsley S."/>
            <person name="Schardl C.L."/>
            <person name="Schwartz D.C."/>
            <person name="Shenoy N."/>
            <person name="Shirasu K."/>
            <person name="Sikhakolli U.R."/>
            <person name="Stueber K."/>
            <person name="Sukno S.A."/>
            <person name="Sweigard J.A."/>
            <person name="Takano Y."/>
            <person name="Takahara H."/>
            <person name="Trail F."/>
            <person name="van der Does H.C."/>
            <person name="Voll L.M."/>
            <person name="Will I."/>
            <person name="Young S."/>
            <person name="Zeng Q."/>
            <person name="Zhang J."/>
            <person name="Zhou S."/>
            <person name="Dickman M.B."/>
            <person name="Schulze-Lefert P."/>
            <person name="Ver Loren van Themaat E."/>
            <person name="Ma L.-J."/>
            <person name="Vaillancourt L.J."/>
        </authorList>
    </citation>
    <scope>NUCLEOTIDE SEQUENCE [LARGE SCALE GENOMIC DNA]</scope>
    <source>
        <strain evidence="2">M1.001 / M2 / FGSC 10212</strain>
    </source>
</reference>
<dbReference type="AlphaFoldDB" id="E3R0L8"/>
<dbReference type="VEuPathDB" id="FungiDB:GLRG_11802"/>
<dbReference type="Proteomes" id="UP000008782">
    <property type="component" value="Unassembled WGS sequence"/>
</dbReference>
<proteinExistence type="predicted"/>
<evidence type="ECO:0000313" key="2">
    <source>
        <dbReference type="Proteomes" id="UP000008782"/>
    </source>
</evidence>
<keyword evidence="2" id="KW-1185">Reference proteome</keyword>
<evidence type="ECO:0000313" key="1">
    <source>
        <dbReference type="EMBL" id="EFQ36656.1"/>
    </source>
</evidence>
<name>E3R0L8_COLGM</name>
<dbReference type="EMBL" id="GG697457">
    <property type="protein sequence ID" value="EFQ36656.1"/>
    <property type="molecule type" value="Genomic_DNA"/>
</dbReference>
<dbReference type="GeneID" id="24417165"/>
<organism evidence="2">
    <name type="scientific">Colletotrichum graminicola (strain M1.001 / M2 / FGSC 10212)</name>
    <name type="common">Maize anthracnose fungus</name>
    <name type="synonym">Glomerella graminicola</name>
    <dbReference type="NCBI Taxonomy" id="645133"/>
    <lineage>
        <taxon>Eukaryota</taxon>
        <taxon>Fungi</taxon>
        <taxon>Dikarya</taxon>
        <taxon>Ascomycota</taxon>
        <taxon>Pezizomycotina</taxon>
        <taxon>Sordariomycetes</taxon>
        <taxon>Hypocreomycetidae</taxon>
        <taxon>Glomerellales</taxon>
        <taxon>Glomerellaceae</taxon>
        <taxon>Colletotrichum</taxon>
        <taxon>Colletotrichum graminicola species complex</taxon>
    </lineage>
</organism>
<sequence>MMEQGRYLSSSIVLIVEAFSEEEITYVSPLDSAGLILQMVGEKFGDDRLATACICRDP</sequence>
<dbReference type="RefSeq" id="XP_008100676.1">
    <property type="nucleotide sequence ID" value="XM_008102485.1"/>
</dbReference>